<dbReference type="InterPro" id="IPR048020">
    <property type="entry name" value="Transpos_IS3"/>
</dbReference>
<dbReference type="PROSITE" id="PS50994">
    <property type="entry name" value="INTEGRASE"/>
    <property type="match status" value="1"/>
</dbReference>
<dbReference type="PANTHER" id="PTHR46889:SF4">
    <property type="entry name" value="TRANSPOSASE INSO FOR INSERTION SEQUENCE ELEMENT IS911B-RELATED"/>
    <property type="match status" value="1"/>
</dbReference>
<evidence type="ECO:0000313" key="2">
    <source>
        <dbReference type="EMBL" id="TMP22405.1"/>
    </source>
</evidence>
<gene>
    <name evidence="2" type="ORF">CWB99_23920</name>
</gene>
<dbReference type="PANTHER" id="PTHR46889">
    <property type="entry name" value="TRANSPOSASE INSF FOR INSERTION SEQUENCE IS3B-RELATED"/>
    <property type="match status" value="1"/>
</dbReference>
<reference evidence="2 3" key="1">
    <citation type="submission" date="2018-01" db="EMBL/GenBank/DDBJ databases">
        <authorList>
            <person name="Paulsen S."/>
            <person name="Gram L.K."/>
        </authorList>
    </citation>
    <scope>NUCLEOTIDE SEQUENCE [LARGE SCALE GENOMIC DNA]</scope>
    <source>
        <strain evidence="2 3">S2676</strain>
    </source>
</reference>
<comment type="caution">
    <text evidence="2">The sequence shown here is derived from an EMBL/GenBank/DDBJ whole genome shotgun (WGS) entry which is preliminary data.</text>
</comment>
<organism evidence="2 3">
    <name type="scientific">Pseudoalteromonas rubra</name>
    <dbReference type="NCBI Taxonomy" id="43658"/>
    <lineage>
        <taxon>Bacteria</taxon>
        <taxon>Pseudomonadati</taxon>
        <taxon>Pseudomonadota</taxon>
        <taxon>Gammaproteobacteria</taxon>
        <taxon>Alteromonadales</taxon>
        <taxon>Pseudoalteromonadaceae</taxon>
        <taxon>Pseudoalteromonas</taxon>
    </lineage>
</organism>
<protein>
    <submittedName>
        <fullName evidence="2">IS3 family transposase</fullName>
    </submittedName>
</protein>
<dbReference type="InterPro" id="IPR036397">
    <property type="entry name" value="RNaseH_sf"/>
</dbReference>
<evidence type="ECO:0000313" key="3">
    <source>
        <dbReference type="Proteomes" id="UP000310249"/>
    </source>
</evidence>
<dbReference type="NCBIfam" id="NF033516">
    <property type="entry name" value="transpos_IS3"/>
    <property type="match status" value="1"/>
</dbReference>
<dbReference type="InterPro" id="IPR001584">
    <property type="entry name" value="Integrase_cat-core"/>
</dbReference>
<dbReference type="Proteomes" id="UP000310249">
    <property type="component" value="Unassembled WGS sequence"/>
</dbReference>
<dbReference type="GO" id="GO:0015074">
    <property type="term" value="P:DNA integration"/>
    <property type="evidence" value="ECO:0007669"/>
    <property type="project" value="InterPro"/>
</dbReference>
<name>A0A5S3WEG9_9GAMM</name>
<feature type="domain" description="Integrase catalytic" evidence="1">
    <location>
        <begin position="103"/>
        <end position="181"/>
    </location>
</feature>
<dbReference type="GO" id="GO:0003676">
    <property type="term" value="F:nucleic acid binding"/>
    <property type="evidence" value="ECO:0007669"/>
    <property type="project" value="InterPro"/>
</dbReference>
<dbReference type="AlphaFoldDB" id="A0A5S3WEG9"/>
<dbReference type="EMBL" id="PNCI01000134">
    <property type="protein sequence ID" value="TMP22405.1"/>
    <property type="molecule type" value="Genomic_DNA"/>
</dbReference>
<feature type="non-terminal residue" evidence="2">
    <location>
        <position position="181"/>
    </location>
</feature>
<dbReference type="Pfam" id="PF00665">
    <property type="entry name" value="rve"/>
    <property type="match status" value="1"/>
</dbReference>
<accession>A0A5S3WEG9</accession>
<dbReference type="InterPro" id="IPR050900">
    <property type="entry name" value="Transposase_IS3/IS150/IS904"/>
</dbReference>
<reference evidence="3" key="2">
    <citation type="submission" date="2019-06" db="EMBL/GenBank/DDBJ databases">
        <title>Co-occurence of chitin degradation, pigmentation and bioactivity in marine Pseudoalteromonas.</title>
        <authorList>
            <person name="Sonnenschein E.C."/>
            <person name="Bech P.K."/>
        </authorList>
    </citation>
    <scope>NUCLEOTIDE SEQUENCE [LARGE SCALE GENOMIC DNA]</scope>
    <source>
        <strain evidence="3">S2676</strain>
    </source>
</reference>
<dbReference type="OrthoDB" id="9810995at2"/>
<dbReference type="InterPro" id="IPR012337">
    <property type="entry name" value="RNaseH-like_sf"/>
</dbReference>
<sequence>MCEVFGVHRSSFKYWRSKPKTIDAERIQLQAEVAEAFNISQGSAGARTISGILTTKGFKVGRYLAQKLMEEQDLVSCQIPSHKYQKQSKEHVDIPNLLDRQFAVVEPNQVWCGDVTYIWTGSCWGYLAVVIDLFARKPVGFAMSLSPDSELTSKALKMAWLTRGKPKGVMFHSDQGSHYTS</sequence>
<evidence type="ECO:0000259" key="1">
    <source>
        <dbReference type="PROSITE" id="PS50994"/>
    </source>
</evidence>
<proteinExistence type="predicted"/>
<dbReference type="Gene3D" id="3.30.420.10">
    <property type="entry name" value="Ribonuclease H-like superfamily/Ribonuclease H"/>
    <property type="match status" value="1"/>
</dbReference>
<dbReference type="SUPFAM" id="SSF53098">
    <property type="entry name" value="Ribonuclease H-like"/>
    <property type="match status" value="1"/>
</dbReference>